<sequence>MGNLKNIIGASGEYLCGIELMRPVIASACLPRGFLPGEGGCLFEALHFGGKEPTYDYVVYLLDATARRLAPFFFLQVKTTLKPPDITGAYAMRFSAAAVARAHAMKTPFFVGLVDRSSARREKIYVKGIAARQSKGIASLAPLHDLAEDAVKIAIYNEVCRVWALRNNPSLTQLI</sequence>
<reference evidence="1 2" key="1">
    <citation type="journal article" date="2010" name="Int. J. Syst. Evol. Microbiol.">
        <title>Reclassification of Herbaspirillum putei as a later heterotypic synonym of Herbaspirillum huttiense, with the description of H. huttiense subsp. huttiense subsp. nov. and H. huttiense subsp. putei subsp. nov., comb. nov., and description of Herbaspirillum aquaticum sp. nov.</title>
        <authorList>
            <person name="Dobritsa A.P."/>
            <person name="Reddy M.C."/>
            <person name="Samadpour M."/>
        </authorList>
    </citation>
    <scope>NUCLEOTIDE SEQUENCE [LARGE SCALE GENOMIC DNA]</scope>
    <source>
        <strain evidence="1 2">IEH 4430</strain>
    </source>
</reference>
<accession>A0A225SPT7</accession>
<gene>
    <name evidence="1" type="ORF">CEJ45_19030</name>
</gene>
<dbReference type="EMBL" id="NJGV01000021">
    <property type="protein sequence ID" value="OWY33017.1"/>
    <property type="molecule type" value="Genomic_DNA"/>
</dbReference>
<protein>
    <recommendedName>
        <fullName evidence="3">DUF4365 domain-containing protein</fullName>
    </recommendedName>
</protein>
<dbReference type="AlphaFoldDB" id="A0A225SPT7"/>
<comment type="caution">
    <text evidence="1">The sequence shown here is derived from an EMBL/GenBank/DDBJ whole genome shotgun (WGS) entry which is preliminary data.</text>
</comment>
<keyword evidence="2" id="KW-1185">Reference proteome</keyword>
<evidence type="ECO:0008006" key="3">
    <source>
        <dbReference type="Google" id="ProtNLM"/>
    </source>
</evidence>
<name>A0A225SPT7_9BURK</name>
<proteinExistence type="predicted"/>
<evidence type="ECO:0000313" key="1">
    <source>
        <dbReference type="EMBL" id="OWY33017.1"/>
    </source>
</evidence>
<evidence type="ECO:0000313" key="2">
    <source>
        <dbReference type="Proteomes" id="UP000214747"/>
    </source>
</evidence>
<organism evidence="1 2">
    <name type="scientific">Herbaspirillum aquaticum</name>
    <dbReference type="NCBI Taxonomy" id="568783"/>
    <lineage>
        <taxon>Bacteria</taxon>
        <taxon>Pseudomonadati</taxon>
        <taxon>Pseudomonadota</taxon>
        <taxon>Betaproteobacteria</taxon>
        <taxon>Burkholderiales</taxon>
        <taxon>Oxalobacteraceae</taxon>
        <taxon>Herbaspirillum</taxon>
    </lineage>
</organism>
<dbReference type="Proteomes" id="UP000214747">
    <property type="component" value="Unassembled WGS sequence"/>
</dbReference>
<dbReference type="RefSeq" id="WP_088756599.1">
    <property type="nucleotide sequence ID" value="NZ_NJGV01000021.1"/>
</dbReference>